<reference evidence="2" key="1">
    <citation type="submission" date="2023-08" db="EMBL/GenBank/DDBJ databases">
        <title>Pelteobagrus vachellii genome.</title>
        <authorList>
            <person name="Liu H."/>
        </authorList>
    </citation>
    <scope>NUCLEOTIDE SEQUENCE</scope>
    <source>
        <strain evidence="2">PRFRI_2022a</strain>
        <tissue evidence="2">Muscle</tissue>
    </source>
</reference>
<comment type="caution">
    <text evidence="2">The sequence shown here is derived from an EMBL/GenBank/DDBJ whole genome shotgun (WGS) entry which is preliminary data.</text>
</comment>
<dbReference type="EMBL" id="JAVHJS010000007">
    <property type="protein sequence ID" value="KAK2852317.1"/>
    <property type="molecule type" value="Genomic_DNA"/>
</dbReference>
<keyword evidence="1" id="KW-0472">Membrane</keyword>
<proteinExistence type="predicted"/>
<evidence type="ECO:0000313" key="3">
    <source>
        <dbReference type="Proteomes" id="UP001187315"/>
    </source>
</evidence>
<feature type="transmembrane region" description="Helical" evidence="1">
    <location>
        <begin position="78"/>
        <end position="103"/>
    </location>
</feature>
<accession>A0AA88T344</accession>
<sequence>MERTPIILPFDCSKVTYIISLLSGKVKLRATPEREHQSAASFSFHTFSSVSQVLSATELPGRPELVSDRDGLLRFSGLWYVLLTELLSSLYIIVVTVCGSPVLTYSGSVQN</sequence>
<dbReference type="Proteomes" id="UP001187315">
    <property type="component" value="Unassembled WGS sequence"/>
</dbReference>
<keyword evidence="1" id="KW-1133">Transmembrane helix</keyword>
<name>A0AA88T344_TACVA</name>
<evidence type="ECO:0000256" key="1">
    <source>
        <dbReference type="SAM" id="Phobius"/>
    </source>
</evidence>
<protein>
    <submittedName>
        <fullName evidence="2">Uncharacterized protein</fullName>
    </submittedName>
</protein>
<evidence type="ECO:0000313" key="2">
    <source>
        <dbReference type="EMBL" id="KAK2852317.1"/>
    </source>
</evidence>
<dbReference type="AlphaFoldDB" id="A0AA88T344"/>
<gene>
    <name evidence="2" type="ORF">Q7C36_007518</name>
</gene>
<keyword evidence="1" id="KW-0812">Transmembrane</keyword>
<organism evidence="2 3">
    <name type="scientific">Tachysurus vachellii</name>
    <name type="common">Darkbarbel catfish</name>
    <name type="synonym">Pelteobagrus vachellii</name>
    <dbReference type="NCBI Taxonomy" id="175792"/>
    <lineage>
        <taxon>Eukaryota</taxon>
        <taxon>Metazoa</taxon>
        <taxon>Chordata</taxon>
        <taxon>Craniata</taxon>
        <taxon>Vertebrata</taxon>
        <taxon>Euteleostomi</taxon>
        <taxon>Actinopterygii</taxon>
        <taxon>Neopterygii</taxon>
        <taxon>Teleostei</taxon>
        <taxon>Ostariophysi</taxon>
        <taxon>Siluriformes</taxon>
        <taxon>Bagridae</taxon>
        <taxon>Tachysurus</taxon>
    </lineage>
</organism>
<keyword evidence="3" id="KW-1185">Reference proteome</keyword>